<gene>
    <name evidence="1" type="ORF">IMCC3317_45920</name>
</gene>
<dbReference type="KEGG" id="kan:IMCC3317_45920"/>
<keyword evidence="2" id="KW-1185">Reference proteome</keyword>
<sequence length="546" mass="64479">MSKNTKVNEIAVFPHRRDKEYLAFLKERMSIHGENGLINRAIDVPKEWQERTEHKKMCQISYLGVSADIFFDQGRNFITDGNEVLVKEMENIIKNHKIFEDKGVWLRIRFLFIYPFSNHAMSIINAEMTHQRCEINGDWRHPSDQTEFQVDWRKFYASTFMRAQRLTLNHIQNWINQYSFFNERGNRSIIVRFTPISPNVCSLIINDTIVSDSYLFAKLNRHSESLIYKHPIVKVERSRKNSPAYNAFQYLMDHFQYLWQLNITMDCGDATKYIKGKKESLSEINLPSDVSFRLKATRLVNQDCIGKEEKQSWILKTKNQFKRYSSIPEKTNEEEKIFISCSWVENNPHYIPKKIHFWIEEDFTNNSITSLKPVLIDGRPSELISQKIYEGLNVCKLAIVFLTNDIPLKVENDKNIEYISRPNIYHELGFLMNKFDVLTEKGKLFIASERRELKHLSNVKNFIHVPMIEENIELKTHSIYTQILIWLYENSILLEQNLNVLQEVVRNHKDRIVQLTSKIEGGNKVLDSIVKFEKIVDARKDDENLL</sequence>
<dbReference type="RefSeq" id="WP_160131685.1">
    <property type="nucleotide sequence ID" value="NZ_CP019288.1"/>
</dbReference>
<dbReference type="AlphaFoldDB" id="A0A7L4ZRP6"/>
<evidence type="ECO:0000313" key="1">
    <source>
        <dbReference type="EMBL" id="QHI39187.1"/>
    </source>
</evidence>
<reference evidence="1 2" key="1">
    <citation type="journal article" date="2013" name="Int. J. Syst. Evol. Microbiol.">
        <title>Kordia antarctica sp. nov., isolated from Antarctic seawater.</title>
        <authorList>
            <person name="Baek K."/>
            <person name="Choi A."/>
            <person name="Kang I."/>
            <person name="Lee K."/>
            <person name="Cho J.C."/>
        </authorList>
    </citation>
    <scope>NUCLEOTIDE SEQUENCE [LARGE SCALE GENOMIC DNA]</scope>
    <source>
        <strain evidence="1 2">IMCC3317</strain>
    </source>
</reference>
<proteinExistence type="predicted"/>
<dbReference type="EMBL" id="CP019288">
    <property type="protein sequence ID" value="QHI39187.1"/>
    <property type="molecule type" value="Genomic_DNA"/>
</dbReference>
<dbReference type="Proteomes" id="UP000464657">
    <property type="component" value="Chromosome"/>
</dbReference>
<accession>A0A7L4ZRP6</accession>
<protein>
    <submittedName>
        <fullName evidence="1">Uncharacterized protein</fullName>
    </submittedName>
</protein>
<organism evidence="1 2">
    <name type="scientific">Kordia antarctica</name>
    <dbReference type="NCBI Taxonomy" id="1218801"/>
    <lineage>
        <taxon>Bacteria</taxon>
        <taxon>Pseudomonadati</taxon>
        <taxon>Bacteroidota</taxon>
        <taxon>Flavobacteriia</taxon>
        <taxon>Flavobacteriales</taxon>
        <taxon>Flavobacteriaceae</taxon>
        <taxon>Kordia</taxon>
    </lineage>
</organism>
<name>A0A7L4ZRP6_9FLAO</name>
<evidence type="ECO:0000313" key="2">
    <source>
        <dbReference type="Proteomes" id="UP000464657"/>
    </source>
</evidence>
<dbReference type="OrthoDB" id="641734at2"/>